<feature type="domain" description="Peptidase S74" evidence="14">
    <location>
        <begin position="402"/>
        <end position="601"/>
    </location>
</feature>
<feature type="coiled-coil region" evidence="9">
    <location>
        <begin position="577"/>
        <end position="667"/>
    </location>
</feature>
<evidence type="ECO:0000256" key="6">
    <source>
        <dbReference type="ARBA" id="ARBA00022777"/>
    </source>
</evidence>
<dbReference type="EC" id="2.7.13.3" evidence="3"/>
<dbReference type="InterPro" id="IPR030392">
    <property type="entry name" value="S74_ICA"/>
</dbReference>
<keyword evidence="6" id="KW-0418">Kinase</keyword>
<name>A0ABW0E9Y8_9BACT</name>
<evidence type="ECO:0000256" key="4">
    <source>
        <dbReference type="ARBA" id="ARBA00022553"/>
    </source>
</evidence>
<dbReference type="CDD" id="cd17546">
    <property type="entry name" value="REC_hyHK_CKI1_RcsC-like"/>
    <property type="match status" value="1"/>
</dbReference>
<dbReference type="SUPFAM" id="SSF52172">
    <property type="entry name" value="CheY-like"/>
    <property type="match status" value="3"/>
</dbReference>
<dbReference type="InterPro" id="IPR003661">
    <property type="entry name" value="HisK_dim/P_dom"/>
</dbReference>
<keyword evidence="10" id="KW-0472">Membrane</keyword>
<dbReference type="PRINTS" id="PR00344">
    <property type="entry name" value="BCTRLSENSOR"/>
</dbReference>
<dbReference type="Pfam" id="PF08376">
    <property type="entry name" value="NIT"/>
    <property type="match status" value="1"/>
</dbReference>
<accession>A0ABW0E9Y8</accession>
<dbReference type="RefSeq" id="WP_378017560.1">
    <property type="nucleotide sequence ID" value="NZ_JBHSKT010000006.1"/>
</dbReference>
<dbReference type="SUPFAM" id="SSF55781">
    <property type="entry name" value="GAF domain-like"/>
    <property type="match status" value="1"/>
</dbReference>
<dbReference type="PROSITE" id="PS51688">
    <property type="entry name" value="ICA"/>
    <property type="match status" value="1"/>
</dbReference>
<dbReference type="SUPFAM" id="SSF55874">
    <property type="entry name" value="ATPase domain of HSP90 chaperone/DNA topoisomerase II/histidine kinase"/>
    <property type="match status" value="1"/>
</dbReference>
<evidence type="ECO:0000256" key="10">
    <source>
        <dbReference type="SAM" id="Phobius"/>
    </source>
</evidence>
<keyword evidence="16" id="KW-1185">Reference proteome</keyword>
<dbReference type="InterPro" id="IPR036097">
    <property type="entry name" value="HisK_dim/P_sf"/>
</dbReference>
<gene>
    <name evidence="15" type="ORF">ACFPIB_11270</name>
</gene>
<dbReference type="Proteomes" id="UP001596161">
    <property type="component" value="Unassembled WGS sequence"/>
</dbReference>
<dbReference type="SUPFAM" id="SSF158472">
    <property type="entry name" value="HAMP domain-like"/>
    <property type="match status" value="1"/>
</dbReference>
<dbReference type="EMBL" id="JBHSKT010000006">
    <property type="protein sequence ID" value="MFC5271193.1"/>
    <property type="molecule type" value="Genomic_DNA"/>
</dbReference>
<feature type="domain" description="Response regulatory" evidence="12">
    <location>
        <begin position="966"/>
        <end position="1079"/>
    </location>
</feature>
<keyword evidence="5" id="KW-0808">Transferase</keyword>
<evidence type="ECO:0000256" key="3">
    <source>
        <dbReference type="ARBA" id="ARBA00012438"/>
    </source>
</evidence>
<feature type="domain" description="Histidine kinase" evidence="11">
    <location>
        <begin position="677"/>
        <end position="912"/>
    </location>
</feature>
<reference evidence="16" key="1">
    <citation type="journal article" date="2019" name="Int. J. Syst. Evol. Microbiol.">
        <title>The Global Catalogue of Microorganisms (GCM) 10K type strain sequencing project: providing services to taxonomists for standard genome sequencing and annotation.</title>
        <authorList>
            <consortium name="The Broad Institute Genomics Platform"/>
            <consortium name="The Broad Institute Genome Sequencing Center for Infectious Disease"/>
            <person name="Wu L."/>
            <person name="Ma J."/>
        </authorList>
    </citation>
    <scope>NUCLEOTIDE SEQUENCE [LARGE SCALE GENOMIC DNA]</scope>
    <source>
        <strain evidence="16">KACC 12602</strain>
    </source>
</reference>
<dbReference type="Pfam" id="PF02518">
    <property type="entry name" value="HATPase_c"/>
    <property type="match status" value="1"/>
</dbReference>
<dbReference type="SMART" id="SM00304">
    <property type="entry name" value="HAMP"/>
    <property type="match status" value="1"/>
</dbReference>
<keyword evidence="4 8" id="KW-0597">Phosphoprotein</keyword>
<feature type="domain" description="HAMP" evidence="13">
    <location>
        <begin position="324"/>
        <end position="376"/>
    </location>
</feature>
<dbReference type="Gene3D" id="6.10.340.10">
    <property type="match status" value="1"/>
</dbReference>
<dbReference type="PROSITE" id="PS50110">
    <property type="entry name" value="RESPONSE_REGULATORY"/>
    <property type="match status" value="3"/>
</dbReference>
<keyword evidence="10" id="KW-1133">Transmembrane helix</keyword>
<dbReference type="PROSITE" id="PS50109">
    <property type="entry name" value="HIS_KIN"/>
    <property type="match status" value="1"/>
</dbReference>
<evidence type="ECO:0000259" key="14">
    <source>
        <dbReference type="PROSITE" id="PS51688"/>
    </source>
</evidence>
<organism evidence="15 16">
    <name type="scientific">Adhaeribacter terreus</name>
    <dbReference type="NCBI Taxonomy" id="529703"/>
    <lineage>
        <taxon>Bacteria</taxon>
        <taxon>Pseudomonadati</taxon>
        <taxon>Bacteroidota</taxon>
        <taxon>Cytophagia</taxon>
        <taxon>Cytophagales</taxon>
        <taxon>Hymenobacteraceae</taxon>
        <taxon>Adhaeribacter</taxon>
    </lineage>
</organism>
<evidence type="ECO:0000259" key="11">
    <source>
        <dbReference type="PROSITE" id="PS50109"/>
    </source>
</evidence>
<dbReference type="InterPro" id="IPR011006">
    <property type="entry name" value="CheY-like_superfamily"/>
</dbReference>
<comment type="subcellular location">
    <subcellularLocation>
        <location evidence="2">Membrane</location>
    </subcellularLocation>
</comment>
<dbReference type="Gene3D" id="3.40.50.2300">
    <property type="match status" value="3"/>
</dbReference>
<dbReference type="SMART" id="SM00448">
    <property type="entry name" value="REC"/>
    <property type="match status" value="3"/>
</dbReference>
<evidence type="ECO:0000313" key="16">
    <source>
        <dbReference type="Proteomes" id="UP001596161"/>
    </source>
</evidence>
<dbReference type="CDD" id="cd06225">
    <property type="entry name" value="HAMP"/>
    <property type="match status" value="1"/>
</dbReference>
<evidence type="ECO:0000256" key="7">
    <source>
        <dbReference type="ARBA" id="ARBA00023012"/>
    </source>
</evidence>
<dbReference type="InterPro" id="IPR013587">
    <property type="entry name" value="Nitrate/nitrite_sensing"/>
</dbReference>
<protein>
    <recommendedName>
        <fullName evidence="3">histidine kinase</fullName>
        <ecNumber evidence="3">2.7.13.3</ecNumber>
    </recommendedName>
</protein>
<evidence type="ECO:0000259" key="13">
    <source>
        <dbReference type="PROSITE" id="PS50885"/>
    </source>
</evidence>
<feature type="domain" description="Response regulatory" evidence="12">
    <location>
        <begin position="1234"/>
        <end position="1351"/>
    </location>
</feature>
<dbReference type="InterPro" id="IPR003660">
    <property type="entry name" value="HAMP_dom"/>
</dbReference>
<feature type="modified residue" description="4-aspartylphosphate" evidence="8">
    <location>
        <position position="1284"/>
    </location>
</feature>
<dbReference type="InterPro" id="IPR005467">
    <property type="entry name" value="His_kinase_dom"/>
</dbReference>
<dbReference type="SMART" id="SM00387">
    <property type="entry name" value="HATPase_c"/>
    <property type="match status" value="1"/>
</dbReference>
<dbReference type="InterPro" id="IPR029016">
    <property type="entry name" value="GAF-like_dom_sf"/>
</dbReference>
<dbReference type="Pfam" id="PF00072">
    <property type="entry name" value="Response_reg"/>
    <property type="match status" value="3"/>
</dbReference>
<dbReference type="InterPro" id="IPR003594">
    <property type="entry name" value="HATPase_dom"/>
</dbReference>
<dbReference type="Pfam" id="PF00512">
    <property type="entry name" value="HisKA"/>
    <property type="match status" value="1"/>
</dbReference>
<dbReference type="SMART" id="SM00065">
    <property type="entry name" value="GAF"/>
    <property type="match status" value="1"/>
</dbReference>
<sequence>MHFLRNLSIRNKLLLISLLPLATLFYFLAVNIAGELENKNRIQKVYSDVEKAEALSNVIHQIQEERGYAVEYLINPSEASKNDLFNQRTQTDKAIHNLNAFALKNKTELNQEAQFDKLQNLRSAINSGKTNAAEVRSRYSEINAPLIAEINKTALFSENPKVKSALHAHMYILYGKEFFGQLRANVKQAILTGGFKENGFAEFASLSGKYELNLENFRNNASEELAAYYTKKITNPVTFKVRKMIDTVKQNPSAANLDFSRDDWWMNGASYLNTLKEIEDHSTLIIRQTAENELTEITNSLVRSIIIAITIALVLLLLLYNTIRYIVASLQELKNAADRIASGDVNRPVTISSQDEIGDLAGSFNKLISVSREYAQAADVIGRGDYSPEVQVRSEADTLGISLNNMKQNLQKLSEENALRNWMLIGNSELNDKLRGEKEVRVLAQEVVNKLTNYLNAQIGAIYLYENGVLRLAGSYAYHFRKDNNNEFKLGEGLIGQAALEKKSIIFSQVPEDYIRINSGLGNATPKNIVVYPFLHDNELKGVIEIGSAEAFSEHDLDFLNMVAENVAIAFHSAQSRTILKELLEETQRQAEELEAQQEELRQINEELQEKTHLLQNSEAELKAQQEELQQTNEELEEKANLLEEQKEKLEVAKMEVETKARELEINSKYKSEFLANMSHELRTPLNSILILAQLLSENKSKVLGDKEVEFARNIFSSGTDLLNLINEILDLSKVESGKIELDISEVNLAEIQENLQSTFKEIARNKQIDFEIKYDAQNLPEHFNTDKQRLEQILRNLLSNAFKFTGKNGEVTLNIRSISPNGSLRNRKLRNMNEVLEFSVTDTGIGIPESKQHVVFEAFQQADGSTKRKYGSTGLGLSISRELANALGGEIHLESAEGKGSTFTLYLPLEFDATLVIPSEKEVSVKPPTEKLLPPAKTVSQTVEKVNATQSVTDDRDHIQENDKAILIVEDDVAFANILLQFIREKGYKGILAHQGNTGLSLARYYQPDAIILDMKLPVMDGSEVLKHLKNDPELRHIPVQVISGFDRRNEGFELGAFDFIKKPITQQELDAAFGRIEEFINRKLKKLLIVEDNKLQNLAIRELIGNGDVKSFSAYTGEEAYKLMHQEKFDCIIVDLGLPDMGGIDLLEKVKADENLNKIPVIVYTGKELDKQEASRLNKLANTVVLKTVDSNERLLDETILFLHSVEARLPKEKQQIIRKLHRTDEVLKNKKVLIVDDDMRNIFSLTNVLEDEGVRCITAENGREAINVLKEHPDTDIILMDVMMPEMDGYEATQEIRKMLKFAKLPIIALTAKAMKGDRERCLEAGMSDYISKPVNIEKLLSLMRVWMYK</sequence>
<dbReference type="CDD" id="cd00082">
    <property type="entry name" value="HisKA"/>
    <property type="match status" value="1"/>
</dbReference>
<dbReference type="SUPFAM" id="SSF47384">
    <property type="entry name" value="Homodimeric domain of signal transducing histidine kinase"/>
    <property type="match status" value="1"/>
</dbReference>
<evidence type="ECO:0000256" key="9">
    <source>
        <dbReference type="SAM" id="Coils"/>
    </source>
</evidence>
<dbReference type="InterPro" id="IPR003018">
    <property type="entry name" value="GAF"/>
</dbReference>
<evidence type="ECO:0000256" key="5">
    <source>
        <dbReference type="ARBA" id="ARBA00022679"/>
    </source>
</evidence>
<feature type="modified residue" description="4-aspartylphosphate" evidence="8">
    <location>
        <position position="1015"/>
    </location>
</feature>
<dbReference type="PROSITE" id="PS50885">
    <property type="entry name" value="HAMP"/>
    <property type="match status" value="1"/>
</dbReference>
<dbReference type="PANTHER" id="PTHR45339:SF1">
    <property type="entry name" value="HYBRID SIGNAL TRANSDUCTION HISTIDINE KINASE J"/>
    <property type="match status" value="1"/>
</dbReference>
<keyword evidence="10" id="KW-0812">Transmembrane</keyword>
<feature type="domain" description="Response regulatory" evidence="12">
    <location>
        <begin position="1088"/>
        <end position="1204"/>
    </location>
</feature>
<keyword evidence="7" id="KW-0902">Two-component regulatory system</keyword>
<proteinExistence type="predicted"/>
<feature type="modified residue" description="4-aspartylphosphate" evidence="8">
    <location>
        <position position="1137"/>
    </location>
</feature>
<dbReference type="PANTHER" id="PTHR45339">
    <property type="entry name" value="HYBRID SIGNAL TRANSDUCTION HISTIDINE KINASE J"/>
    <property type="match status" value="1"/>
</dbReference>
<dbReference type="InterPro" id="IPR004358">
    <property type="entry name" value="Sig_transdc_His_kin-like_C"/>
</dbReference>
<dbReference type="Pfam" id="PF00672">
    <property type="entry name" value="HAMP"/>
    <property type="match status" value="1"/>
</dbReference>
<dbReference type="Pfam" id="PF13185">
    <property type="entry name" value="GAF_2"/>
    <property type="match status" value="1"/>
</dbReference>
<comment type="catalytic activity">
    <reaction evidence="1">
        <text>ATP + protein L-histidine = ADP + protein N-phospho-L-histidine.</text>
        <dbReference type="EC" id="2.7.13.3"/>
    </reaction>
</comment>
<dbReference type="CDD" id="cd16922">
    <property type="entry name" value="HATPase_EvgS-ArcB-TorS-like"/>
    <property type="match status" value="1"/>
</dbReference>
<dbReference type="Gene3D" id="1.10.287.130">
    <property type="match status" value="1"/>
</dbReference>
<evidence type="ECO:0000256" key="2">
    <source>
        <dbReference type="ARBA" id="ARBA00004370"/>
    </source>
</evidence>
<evidence type="ECO:0000313" key="15">
    <source>
        <dbReference type="EMBL" id="MFC5271193.1"/>
    </source>
</evidence>
<comment type="caution">
    <text evidence="15">The sequence shown here is derived from an EMBL/GenBank/DDBJ whole genome shotgun (WGS) entry which is preliminary data.</text>
</comment>
<keyword evidence="9" id="KW-0175">Coiled coil</keyword>
<evidence type="ECO:0000259" key="12">
    <source>
        <dbReference type="PROSITE" id="PS50110"/>
    </source>
</evidence>
<dbReference type="Gene3D" id="3.30.450.40">
    <property type="match status" value="1"/>
</dbReference>
<evidence type="ECO:0000256" key="1">
    <source>
        <dbReference type="ARBA" id="ARBA00000085"/>
    </source>
</evidence>
<dbReference type="Gene3D" id="3.30.565.10">
    <property type="entry name" value="Histidine kinase-like ATPase, C-terminal domain"/>
    <property type="match status" value="1"/>
</dbReference>
<dbReference type="InterPro" id="IPR036890">
    <property type="entry name" value="HATPase_C_sf"/>
</dbReference>
<dbReference type="CDD" id="cd00156">
    <property type="entry name" value="REC"/>
    <property type="match status" value="1"/>
</dbReference>
<feature type="transmembrane region" description="Helical" evidence="10">
    <location>
        <begin position="301"/>
        <end position="320"/>
    </location>
</feature>
<dbReference type="InterPro" id="IPR001789">
    <property type="entry name" value="Sig_transdc_resp-reg_receiver"/>
</dbReference>
<dbReference type="SMART" id="SM00388">
    <property type="entry name" value="HisKA"/>
    <property type="match status" value="1"/>
</dbReference>
<evidence type="ECO:0000256" key="8">
    <source>
        <dbReference type="PROSITE-ProRule" id="PRU00169"/>
    </source>
</evidence>